<gene>
    <name evidence="2" type="ORF">CBW24_11880</name>
</gene>
<dbReference type="Proteomes" id="UP000219050">
    <property type="component" value="Chromosome"/>
</dbReference>
<name>A0A291M1M6_9RHOB</name>
<evidence type="ECO:0000313" key="3">
    <source>
        <dbReference type="Proteomes" id="UP000219050"/>
    </source>
</evidence>
<dbReference type="SUPFAM" id="SSF53474">
    <property type="entry name" value="alpha/beta-Hydrolases"/>
    <property type="match status" value="1"/>
</dbReference>
<feature type="domain" description="AB hydrolase-1" evidence="1">
    <location>
        <begin position="51"/>
        <end position="230"/>
    </location>
</feature>
<dbReference type="InterPro" id="IPR029058">
    <property type="entry name" value="AB_hydrolase_fold"/>
</dbReference>
<dbReference type="OrthoDB" id="5491135at2"/>
<accession>A0A291M1M6</accession>
<dbReference type="RefSeq" id="WP_097373719.1">
    <property type="nucleotide sequence ID" value="NZ_CP021404.1"/>
</dbReference>
<reference evidence="2 3" key="1">
    <citation type="submission" date="2017-05" db="EMBL/GenBank/DDBJ databases">
        <title>Comparative genomic and metabolic analysis of manganese-oxidizing mechanisms in Celeribater manganoxidans DY25T: its adaption to the environment of polymetallic nodule.</title>
        <authorList>
            <person name="Wang X."/>
        </authorList>
    </citation>
    <scope>NUCLEOTIDE SEQUENCE [LARGE SCALE GENOMIC DNA]</scope>
    <source>
        <strain evidence="2 3">DY25</strain>
    </source>
</reference>
<protein>
    <submittedName>
        <fullName evidence="2">Alpha/beta hydrolase</fullName>
    </submittedName>
</protein>
<dbReference type="Gene3D" id="3.40.50.1820">
    <property type="entry name" value="alpha/beta hydrolase"/>
    <property type="match status" value="1"/>
</dbReference>
<dbReference type="Pfam" id="PF12697">
    <property type="entry name" value="Abhydrolase_6"/>
    <property type="match status" value="1"/>
</dbReference>
<proteinExistence type="predicted"/>
<evidence type="ECO:0000313" key="2">
    <source>
        <dbReference type="EMBL" id="ATI42635.1"/>
    </source>
</evidence>
<dbReference type="AlphaFoldDB" id="A0A291M1M6"/>
<dbReference type="InterPro" id="IPR050266">
    <property type="entry name" value="AB_hydrolase_sf"/>
</dbReference>
<organism evidence="2 3">
    <name type="scientific">Pacificitalea manganoxidans</name>
    <dbReference type="NCBI Taxonomy" id="1411902"/>
    <lineage>
        <taxon>Bacteria</taxon>
        <taxon>Pseudomonadati</taxon>
        <taxon>Pseudomonadota</taxon>
        <taxon>Alphaproteobacteria</taxon>
        <taxon>Rhodobacterales</taxon>
        <taxon>Paracoccaceae</taxon>
        <taxon>Pacificitalea</taxon>
    </lineage>
</organism>
<dbReference type="PRINTS" id="PR00111">
    <property type="entry name" value="ABHYDROLASE"/>
</dbReference>
<dbReference type="PANTHER" id="PTHR43798:SF29">
    <property type="entry name" value="AB HYDROLASE-1 DOMAIN-CONTAINING PROTEIN"/>
    <property type="match status" value="1"/>
</dbReference>
<dbReference type="InterPro" id="IPR000073">
    <property type="entry name" value="AB_hydrolase_1"/>
</dbReference>
<sequence>MLDTQDGTSPEPVLFVPGMMCDFRLFAPQMQSLAAQRPVQFAPISGASTMSRLAARIAASAPPRFALVGYSMGGMVAMELARIMPERISRLCLMNTSPLGESAAQAAFREPQMIAARHGRLEEMLRDVMRLDYLAPGPGRLAMQAAFVQMGMDLGPAVFVRQSRALQRRRDQQMTLRHLQMPVLVMVGAHDRMTPVRRHELMATLIPGAQLQVIADAGHMPTLEQPQRVTAHLRDWLGEPLMLR</sequence>
<keyword evidence="3" id="KW-1185">Reference proteome</keyword>
<dbReference type="KEGG" id="cmag:CBW24_11880"/>
<keyword evidence="2" id="KW-0378">Hydrolase</keyword>
<dbReference type="GO" id="GO:0016787">
    <property type="term" value="F:hydrolase activity"/>
    <property type="evidence" value="ECO:0007669"/>
    <property type="project" value="UniProtKB-KW"/>
</dbReference>
<dbReference type="PANTHER" id="PTHR43798">
    <property type="entry name" value="MONOACYLGLYCEROL LIPASE"/>
    <property type="match status" value="1"/>
</dbReference>
<evidence type="ECO:0000259" key="1">
    <source>
        <dbReference type="Pfam" id="PF12697"/>
    </source>
</evidence>
<dbReference type="EMBL" id="CP021404">
    <property type="protein sequence ID" value="ATI42635.1"/>
    <property type="molecule type" value="Genomic_DNA"/>
</dbReference>